<protein>
    <submittedName>
        <fullName evidence="1">Uncharacterized protein</fullName>
    </submittedName>
</protein>
<organism evidence="1 2">
    <name type="scientific">Citrullus colocynthis</name>
    <name type="common">colocynth</name>
    <dbReference type="NCBI Taxonomy" id="252529"/>
    <lineage>
        <taxon>Eukaryota</taxon>
        <taxon>Viridiplantae</taxon>
        <taxon>Streptophyta</taxon>
        <taxon>Embryophyta</taxon>
        <taxon>Tracheophyta</taxon>
        <taxon>Spermatophyta</taxon>
        <taxon>Magnoliopsida</taxon>
        <taxon>eudicotyledons</taxon>
        <taxon>Gunneridae</taxon>
        <taxon>Pentapetalae</taxon>
        <taxon>rosids</taxon>
        <taxon>fabids</taxon>
        <taxon>Cucurbitales</taxon>
        <taxon>Cucurbitaceae</taxon>
        <taxon>Benincaseae</taxon>
        <taxon>Citrullus</taxon>
    </lineage>
</organism>
<evidence type="ECO:0000313" key="2">
    <source>
        <dbReference type="Proteomes" id="UP001642487"/>
    </source>
</evidence>
<dbReference type="Proteomes" id="UP001642487">
    <property type="component" value="Chromosome 5"/>
</dbReference>
<evidence type="ECO:0000313" key="1">
    <source>
        <dbReference type="EMBL" id="CAK9321492.1"/>
    </source>
</evidence>
<accession>A0ABP0YNH9</accession>
<reference evidence="1 2" key="1">
    <citation type="submission" date="2024-03" db="EMBL/GenBank/DDBJ databases">
        <authorList>
            <person name="Gkanogiannis A."/>
            <person name="Becerra Lopez-Lavalle L."/>
        </authorList>
    </citation>
    <scope>NUCLEOTIDE SEQUENCE [LARGE SCALE GENOMIC DNA]</scope>
</reference>
<dbReference type="EMBL" id="OZ021739">
    <property type="protein sequence ID" value="CAK9321492.1"/>
    <property type="molecule type" value="Genomic_DNA"/>
</dbReference>
<sequence length="91" mass="9765">MFALTALYNTSKSLTPNNNLVANCPFGALILSSNLATLSLNLFTFVNRTEERAAGDGEPNCDLTPEKRHSLAGSRVRQSKVAASVFENGYG</sequence>
<proteinExistence type="predicted"/>
<gene>
    <name evidence="1" type="ORF">CITCOLO1_LOCUS13563</name>
</gene>
<keyword evidence="2" id="KW-1185">Reference proteome</keyword>
<name>A0ABP0YNH9_9ROSI</name>